<name>A0A6G1KW81_9PEZI</name>
<feature type="region of interest" description="Disordered" evidence="1">
    <location>
        <begin position="243"/>
        <end position="266"/>
    </location>
</feature>
<dbReference type="AlphaFoldDB" id="A0A6G1KW81"/>
<gene>
    <name evidence="2" type="ORF">EJ03DRAFT_17909</name>
</gene>
<feature type="compositionally biased region" description="Polar residues" evidence="1">
    <location>
        <begin position="15"/>
        <end position="27"/>
    </location>
</feature>
<protein>
    <submittedName>
        <fullName evidence="2">Uncharacterized protein</fullName>
    </submittedName>
</protein>
<evidence type="ECO:0000313" key="2">
    <source>
        <dbReference type="EMBL" id="KAF2764670.1"/>
    </source>
</evidence>
<feature type="compositionally biased region" description="Basic and acidic residues" evidence="1">
    <location>
        <begin position="157"/>
        <end position="168"/>
    </location>
</feature>
<accession>A0A6G1KW81</accession>
<feature type="region of interest" description="Disordered" evidence="1">
    <location>
        <begin position="688"/>
        <end position="752"/>
    </location>
</feature>
<feature type="region of interest" description="Disordered" evidence="1">
    <location>
        <begin position="625"/>
        <end position="671"/>
    </location>
</feature>
<feature type="compositionally biased region" description="Basic and acidic residues" evidence="1">
    <location>
        <begin position="521"/>
        <end position="537"/>
    </location>
</feature>
<evidence type="ECO:0000313" key="3">
    <source>
        <dbReference type="Proteomes" id="UP000799436"/>
    </source>
</evidence>
<reference evidence="2" key="1">
    <citation type="journal article" date="2020" name="Stud. Mycol.">
        <title>101 Dothideomycetes genomes: a test case for predicting lifestyles and emergence of pathogens.</title>
        <authorList>
            <person name="Haridas S."/>
            <person name="Albert R."/>
            <person name="Binder M."/>
            <person name="Bloem J."/>
            <person name="Labutti K."/>
            <person name="Salamov A."/>
            <person name="Andreopoulos B."/>
            <person name="Baker S."/>
            <person name="Barry K."/>
            <person name="Bills G."/>
            <person name="Bluhm B."/>
            <person name="Cannon C."/>
            <person name="Castanera R."/>
            <person name="Culley D."/>
            <person name="Daum C."/>
            <person name="Ezra D."/>
            <person name="Gonzalez J."/>
            <person name="Henrissat B."/>
            <person name="Kuo A."/>
            <person name="Liang C."/>
            <person name="Lipzen A."/>
            <person name="Lutzoni F."/>
            <person name="Magnuson J."/>
            <person name="Mondo S."/>
            <person name="Nolan M."/>
            <person name="Ohm R."/>
            <person name="Pangilinan J."/>
            <person name="Park H.-J."/>
            <person name="Ramirez L."/>
            <person name="Alfaro M."/>
            <person name="Sun H."/>
            <person name="Tritt A."/>
            <person name="Yoshinaga Y."/>
            <person name="Zwiers L.-H."/>
            <person name="Turgeon B."/>
            <person name="Goodwin S."/>
            <person name="Spatafora J."/>
            <person name="Crous P."/>
            <person name="Grigoriev I."/>
        </authorList>
    </citation>
    <scope>NUCLEOTIDE SEQUENCE</scope>
    <source>
        <strain evidence="2">CBS 116005</strain>
    </source>
</reference>
<dbReference type="OrthoDB" id="421993at2759"/>
<feature type="region of interest" description="Disordered" evidence="1">
    <location>
        <begin position="424"/>
        <end position="477"/>
    </location>
</feature>
<feature type="region of interest" description="Disordered" evidence="1">
    <location>
        <begin position="1"/>
        <end position="110"/>
    </location>
</feature>
<feature type="compositionally biased region" description="Pro residues" evidence="1">
    <location>
        <begin position="256"/>
        <end position="265"/>
    </location>
</feature>
<dbReference type="EMBL" id="ML995913">
    <property type="protein sequence ID" value="KAF2764670.1"/>
    <property type="molecule type" value="Genomic_DNA"/>
</dbReference>
<feature type="region of interest" description="Disordered" evidence="1">
    <location>
        <begin position="511"/>
        <end position="557"/>
    </location>
</feature>
<feature type="region of interest" description="Disordered" evidence="1">
    <location>
        <begin position="146"/>
        <end position="180"/>
    </location>
</feature>
<proteinExistence type="predicted"/>
<keyword evidence="3" id="KW-1185">Reference proteome</keyword>
<feature type="compositionally biased region" description="Low complexity" evidence="1">
    <location>
        <begin position="630"/>
        <end position="659"/>
    </location>
</feature>
<feature type="compositionally biased region" description="Basic and acidic residues" evidence="1">
    <location>
        <begin position="439"/>
        <end position="448"/>
    </location>
</feature>
<sequence>MPSNGMSSPARPALQTANDKQNSSTGKGSWFRSARQKLTLKSRSSSQRLGLLEASDKPPESTSSPKPSLAFWSTGGRHAAVRMVQARSSTGSRRGEIPSFNAAPVPDTKSEVDIAVDDEAAQDELSPRTSVSSVFGSIRRSIGRVSSQKHSRISADAIREQEGSEGETKPTSPIPIPKPRNAPMLSLDLLGPGFSPNFDLTSTQHEFEETRKLTDPDNITLGVPITSVFPSAIQVATARESCSRPTRISIDDVSPRLPPPGPSTPMPGTNAQMDMDGNSSTGIPVFERGVETFDGSPGHKTLRPVSSIDAMTSSQEGDQLKTSVPDQKLETLRLLPPLTEASRVSSLCTISTIPSDMKPLTREVTPESRQEHDHGDMQKWQNAMRREADCEAPSTPLITPLGADDSEVDGLDFPLAALDHFDLSRAPSPDKSLQLAIRPRADSTRGEDGPGSSWGRIISPSEMGLEGDDQELTPSPPENIRVMINRTQSPESTHSSEPILRKDYDEFKTRHLFGDNGAEPDPPRYEEAADQTSRRDSSSPLFWPTELPPSVFDDSDSSISAAASMNLFDSTDSPKHEQHSSSPRNHINTSAVGLIKSYWGTLDSRSWLSDSRKSVSDDEAAAIDPIMHDTTPTSATPGPSTRMTYASSDSSDNLDANDLMGGRGKFERTRAERNARYNSLSQYELLKQQTSSPFDSSPPKAYTPGQKEDDDVFEDTPAKSVHTNFIRFGSSSPMKGDEDKENTPTAVCARDGGDKIDIGNASTAISDELTLCQVLGLPETSGDDWPLRPQGLEVPEGRRGELDEKVELLQELRRQKGFSDMSLEDVAQLQGLVRGRGGRLAPRK</sequence>
<evidence type="ECO:0000256" key="1">
    <source>
        <dbReference type="SAM" id="MobiDB-lite"/>
    </source>
</evidence>
<organism evidence="2 3">
    <name type="scientific">Teratosphaeria nubilosa</name>
    <dbReference type="NCBI Taxonomy" id="161662"/>
    <lineage>
        <taxon>Eukaryota</taxon>
        <taxon>Fungi</taxon>
        <taxon>Dikarya</taxon>
        <taxon>Ascomycota</taxon>
        <taxon>Pezizomycotina</taxon>
        <taxon>Dothideomycetes</taxon>
        <taxon>Dothideomycetidae</taxon>
        <taxon>Mycosphaerellales</taxon>
        <taxon>Teratosphaeriaceae</taxon>
        <taxon>Teratosphaeria</taxon>
    </lineage>
</organism>
<dbReference type="Proteomes" id="UP000799436">
    <property type="component" value="Unassembled WGS sequence"/>
</dbReference>